<protein>
    <submittedName>
        <fullName evidence="1">Uncharacterized protein</fullName>
    </submittedName>
</protein>
<accession>A0A1B6P606</accession>
<dbReference type="InParanoid" id="A0A1B6P606"/>
<dbReference type="EMBL" id="CM000768">
    <property type="protein sequence ID" value="KXG21149.1"/>
    <property type="molecule type" value="Genomic_DNA"/>
</dbReference>
<reference evidence="2" key="2">
    <citation type="journal article" date="2018" name="Plant J.">
        <title>The Sorghum bicolor reference genome: improved assembly, gene annotations, a transcriptome atlas, and signatures of genome organization.</title>
        <authorList>
            <person name="McCormick R.F."/>
            <person name="Truong S.K."/>
            <person name="Sreedasyam A."/>
            <person name="Jenkins J."/>
            <person name="Shu S."/>
            <person name="Sims D."/>
            <person name="Kennedy M."/>
            <person name="Amirebrahimi M."/>
            <person name="Weers B.D."/>
            <person name="McKinley B."/>
            <person name="Mattison A."/>
            <person name="Morishige D.T."/>
            <person name="Grimwood J."/>
            <person name="Schmutz J."/>
            <person name="Mullet J.E."/>
        </authorList>
    </citation>
    <scope>NUCLEOTIDE SEQUENCE [LARGE SCALE GENOMIC DNA]</scope>
    <source>
        <strain evidence="2">cv. BTx623</strain>
    </source>
</reference>
<reference evidence="1 2" key="1">
    <citation type="journal article" date="2009" name="Nature">
        <title>The Sorghum bicolor genome and the diversification of grasses.</title>
        <authorList>
            <person name="Paterson A.H."/>
            <person name="Bowers J.E."/>
            <person name="Bruggmann R."/>
            <person name="Dubchak I."/>
            <person name="Grimwood J."/>
            <person name="Gundlach H."/>
            <person name="Haberer G."/>
            <person name="Hellsten U."/>
            <person name="Mitros T."/>
            <person name="Poliakov A."/>
            <person name="Schmutz J."/>
            <person name="Spannagl M."/>
            <person name="Tang H."/>
            <person name="Wang X."/>
            <person name="Wicker T."/>
            <person name="Bharti A.K."/>
            <person name="Chapman J."/>
            <person name="Feltus F.A."/>
            <person name="Gowik U."/>
            <person name="Grigoriev I.V."/>
            <person name="Lyons E."/>
            <person name="Maher C.A."/>
            <person name="Martis M."/>
            <person name="Narechania A."/>
            <person name="Otillar R.P."/>
            <person name="Penning B.W."/>
            <person name="Salamov A.A."/>
            <person name="Wang Y."/>
            <person name="Zhang L."/>
            <person name="Carpita N.C."/>
            <person name="Freeling M."/>
            <person name="Gingle A.R."/>
            <person name="Hash C.T."/>
            <person name="Keller B."/>
            <person name="Klein P."/>
            <person name="Kresovich S."/>
            <person name="McCann M.C."/>
            <person name="Ming R."/>
            <person name="Peterson D.G."/>
            <person name="Mehboob-ur-Rahman"/>
            <person name="Ware D."/>
            <person name="Westhoff P."/>
            <person name="Mayer K.F."/>
            <person name="Messing J."/>
            <person name="Rokhsar D.S."/>
        </authorList>
    </citation>
    <scope>NUCLEOTIDE SEQUENCE [LARGE SCALE GENOMIC DNA]</scope>
    <source>
        <strain evidence="2">cv. BTx623</strain>
    </source>
</reference>
<dbReference type="Proteomes" id="UP000000768">
    <property type="component" value="Chromosome 9"/>
</dbReference>
<organism evidence="1 2">
    <name type="scientific">Sorghum bicolor</name>
    <name type="common">Sorghum</name>
    <name type="synonym">Sorghum vulgare</name>
    <dbReference type="NCBI Taxonomy" id="4558"/>
    <lineage>
        <taxon>Eukaryota</taxon>
        <taxon>Viridiplantae</taxon>
        <taxon>Streptophyta</taxon>
        <taxon>Embryophyta</taxon>
        <taxon>Tracheophyta</taxon>
        <taxon>Spermatophyta</taxon>
        <taxon>Magnoliopsida</taxon>
        <taxon>Liliopsida</taxon>
        <taxon>Poales</taxon>
        <taxon>Poaceae</taxon>
        <taxon>PACMAD clade</taxon>
        <taxon>Panicoideae</taxon>
        <taxon>Andropogonodae</taxon>
        <taxon>Andropogoneae</taxon>
        <taxon>Sorghinae</taxon>
        <taxon>Sorghum</taxon>
    </lineage>
</organism>
<evidence type="ECO:0000313" key="2">
    <source>
        <dbReference type="Proteomes" id="UP000000768"/>
    </source>
</evidence>
<proteinExistence type="predicted"/>
<evidence type="ECO:0000313" key="1">
    <source>
        <dbReference type="EMBL" id="KXG21149.1"/>
    </source>
</evidence>
<name>A0A1B6P606_SORBI</name>
<gene>
    <name evidence="1" type="ORF">SORBI_3009G021800</name>
</gene>
<keyword evidence="2" id="KW-1185">Reference proteome</keyword>
<sequence>MFFSMKFITLKQKICLMFFSIRQASPLKLANPNQLKLASLILNFTMQSVAKMGSSSGARLINEHLHNKTSSPH</sequence>
<dbReference type="Gramene" id="KXG21149">
    <property type="protein sequence ID" value="KXG21149"/>
    <property type="gene ID" value="SORBI_3009G021800"/>
</dbReference>
<dbReference type="AlphaFoldDB" id="A0A1B6P606"/>